<feature type="compositionally biased region" description="Basic and acidic residues" evidence="1">
    <location>
        <begin position="203"/>
        <end position="212"/>
    </location>
</feature>
<accession>A0AAU8TFM9</accession>
<evidence type="ECO:0000313" key="3">
    <source>
        <dbReference type="Proteomes" id="UP000033099"/>
    </source>
</evidence>
<dbReference type="RefSeq" id="WP_046068527.1">
    <property type="nucleotide sequence ID" value="NZ_CP011117.2"/>
</dbReference>
<evidence type="ECO:0000313" key="2">
    <source>
        <dbReference type="EMBL" id="AKA81315.1"/>
    </source>
</evidence>
<gene>
    <name evidence="2" type="ORF">VO64_0769</name>
</gene>
<dbReference type="KEGG" id="pfb:VO64_0769"/>
<dbReference type="Gene3D" id="3.40.50.11550">
    <property type="match status" value="1"/>
</dbReference>
<name>A0AAU8TFM9_9PSED</name>
<dbReference type="EMBL" id="CP011117">
    <property type="protein sequence ID" value="AKA81315.1"/>
    <property type="molecule type" value="Genomic_DNA"/>
</dbReference>
<organism evidence="2 3">
    <name type="scientific">Pseudomonas synxantha</name>
    <dbReference type="NCBI Taxonomy" id="47883"/>
    <lineage>
        <taxon>Bacteria</taxon>
        <taxon>Pseudomonadati</taxon>
        <taxon>Pseudomonadota</taxon>
        <taxon>Gammaproteobacteria</taxon>
        <taxon>Pseudomonadales</taxon>
        <taxon>Pseudomonadaceae</taxon>
        <taxon>Pseudomonas</taxon>
    </lineage>
</organism>
<reference evidence="2 3" key="1">
    <citation type="journal article" date="2015" name="Genome Announc.">
        <title>Complete Genome Sequence of Biocontrol Strain Pseudomonas fluorescens LBUM223.</title>
        <authorList>
            <person name="Roquigny R."/>
            <person name="Arseneault T."/>
            <person name="Gadkar V.J."/>
            <person name="Novinscak A."/>
            <person name="Joly D.L."/>
            <person name="Filion M."/>
        </authorList>
    </citation>
    <scope>NUCLEOTIDE SEQUENCE [LARGE SCALE GENOMIC DNA]</scope>
    <source>
        <strain evidence="2 3">LBUM223</strain>
    </source>
</reference>
<feature type="region of interest" description="Disordered" evidence="1">
    <location>
        <begin position="74"/>
        <end position="111"/>
    </location>
</feature>
<sequence length="1490" mass="161653">MSTAIASHRPRLEFISPPLSPLSLHASTLAEVEGIAPVRANRSGLLSGLQITNQRLLLNEYQALNQQIQGLMDRQPTRTDSPAEQPGQASEEPSPLSPSRFWTEARPGEVNPEPAQNQLLAIHRQMLSTLAALLVEDGTLSLAAKALIDTAFEHPTLAERERAIPDGERPGVYPLKLDTPMPDGTLMAGSFLITRADGSSPTRRYDSPDADRTLQPGDQQGLTVLYTPRDGFEVFNTPAQALQRVRRRIADDPDAAQQFKHSLPLATQHSLKPGWENQLSQALAPLHNDVIAAGVQQLLEGLEQGADLAPHFDGSDALWARNERLLERLDSLDARQALGQHVENQKNWQYLAQQLALAAQRLPETATPREVAAVLKSAPMNVAPGSAQHVPYILEPGKAVTLEAFMVENGLPLPTTQSELLALARTVAGRALQHPFGNFGGALSWPIPLSASEQQVLRATAIEQASQASDSAQEPAAQGLLDYLNRHVQLSGAALEDPVKVLETLVTSSEGQALGRAAQAKLNGIATNTSVNDYTLAAIQLALDPESITTPGRNRVAGFDLAAPQYAFQPPSVVVEGLRQHLIDTERVSPALAQTAAHALLMRAAPQFLVKDIPDTVLYGSQAWANLCIAVAAAGTGNNFAEVMVNAAGLGAAPEAAQRAALVDWGVANNLLDAKDDALYTQADIDRVHAAFMHQQATLQEGSALQDTVMPDRRQMAMDLLKQTFGDTVSFEDKVFSRLSDTFPPKPGKPYSMLDIVMEQVQMDSRWSIKKGTEGVDLKAFVAFTKSPAFNIQETFDKAFSVATDNHKQIKKLSVINALTNLSPEDKKNLSTGQLKYYQEKSYRISTLPFVGPTLFHTSPKILVTAQNGSTLSKYEFDTEKGVIRNIGNRPVPRDPEYVADEVSKVEEFFPDIDKSKTVEGLRTFASYLPFNPALTWVNTDSYKRDRLDEEQPSTASAPYMFVNPRAHHIADSIVKALDLDNPAIRKAAAGTTSSEQRAEQTHTLRDAFLDLIPFRSAIVNFRDGNYSEGINDVAFDIFGFITAGFGAAAKAGRALSSTGSALGKALKVTKIMVPPLLKELNPLEGVGDVVMGAGKVLYEAGTTASNGLRTLKGTAGRDALRAASNRYDAAALGTFKIDEQAVQGSAVQHNGQWYAYDALTQKPYGPPMTFSSSNTLIPQSPILRVASRTEGVRHNPLSRSARPAKPAARVPLPMDEYATSKQTNGALIPDHFTPDRIKFTRQKFTLEKNGHLQDFVQGGGIQRPTIPEIAGETPNELVAKALEQTDVLVFGENHDEIASLIVIRDAMPTFKEGQVEAIFMESISLDEYGLNYDGALRNGNPERARLYEEVLAAAEKYDIAIMPLEHRYLTRHADAPGYFDGLSTLPRASPERMALSRQRLDEVNYYGAKQVLKNELGGKSVVWVGRSHMNTSEGVPGIAELTGGIGIGVYQKPGIEKSVGRKAEGHPDPLASLSVADDTAGDLQIDIKV</sequence>
<feature type="region of interest" description="Disordered" evidence="1">
    <location>
        <begin position="197"/>
        <end position="217"/>
    </location>
</feature>
<evidence type="ECO:0008006" key="4">
    <source>
        <dbReference type="Google" id="ProtNLM"/>
    </source>
</evidence>
<dbReference type="Proteomes" id="UP000033099">
    <property type="component" value="Chromosome"/>
</dbReference>
<dbReference type="SUPFAM" id="SSF159501">
    <property type="entry name" value="EreA/ChaN-like"/>
    <property type="match status" value="1"/>
</dbReference>
<evidence type="ECO:0000256" key="1">
    <source>
        <dbReference type="SAM" id="MobiDB-lite"/>
    </source>
</evidence>
<proteinExistence type="predicted"/>
<protein>
    <recommendedName>
        <fullName evidence="4">Type III effector HopAC1</fullName>
    </recommendedName>
</protein>